<dbReference type="Proteomes" id="UP001148838">
    <property type="component" value="Unassembled WGS sequence"/>
</dbReference>
<evidence type="ECO:0000313" key="1">
    <source>
        <dbReference type="EMBL" id="KAJ4436732.1"/>
    </source>
</evidence>
<evidence type="ECO:0000313" key="2">
    <source>
        <dbReference type="Proteomes" id="UP001148838"/>
    </source>
</evidence>
<dbReference type="EMBL" id="JAJSOF020000021">
    <property type="protein sequence ID" value="KAJ4436732.1"/>
    <property type="molecule type" value="Genomic_DNA"/>
</dbReference>
<comment type="caution">
    <text evidence="1">The sequence shown here is derived from an EMBL/GenBank/DDBJ whole genome shotgun (WGS) entry which is preliminary data.</text>
</comment>
<accession>A0ABQ8SST3</accession>
<reference evidence="1 2" key="1">
    <citation type="journal article" date="2022" name="Allergy">
        <title>Genome assembly and annotation of Periplaneta americana reveal a comprehensive cockroach allergen profile.</title>
        <authorList>
            <person name="Wang L."/>
            <person name="Xiong Q."/>
            <person name="Saelim N."/>
            <person name="Wang L."/>
            <person name="Nong W."/>
            <person name="Wan A.T."/>
            <person name="Shi M."/>
            <person name="Liu X."/>
            <person name="Cao Q."/>
            <person name="Hui J.H.L."/>
            <person name="Sookrung N."/>
            <person name="Leung T.F."/>
            <person name="Tungtrongchitr A."/>
            <person name="Tsui S.K.W."/>
        </authorList>
    </citation>
    <scope>NUCLEOTIDE SEQUENCE [LARGE SCALE GENOMIC DNA]</scope>
    <source>
        <strain evidence="1">PWHHKU_190912</strain>
    </source>
</reference>
<sequence length="275" mass="31355">MKRVDLLVYFPSTTLEDISNTGPGLMVSIVAQQLRFSTEPQHLRGKVRSDKIKIVSLNKRPSLFSVLVVHGGNSEEEVIEDGEVYEDENGDKDEDVEDDDYDEYYGKIMEVIDALDSTDSSAIAAVKSLPSEQLLEDILFIDSNFKIVSKSITLLESSKLQLPKALNIVDNVSQIVIQNITNFRKSEIRNISCGVIRSDWSFITNPSQKLQRVHNSCVRFVCDVRRADHITPSFQTLNWLRQHTLHIPNERKQINQSEVLDIICILRKRYSTNCK</sequence>
<protein>
    <submittedName>
        <fullName evidence="1">Uncharacterized protein</fullName>
    </submittedName>
</protein>
<gene>
    <name evidence="1" type="ORF">ANN_16864</name>
</gene>
<name>A0ABQ8SST3_PERAM</name>
<proteinExistence type="predicted"/>
<organism evidence="1 2">
    <name type="scientific">Periplaneta americana</name>
    <name type="common">American cockroach</name>
    <name type="synonym">Blatta americana</name>
    <dbReference type="NCBI Taxonomy" id="6978"/>
    <lineage>
        <taxon>Eukaryota</taxon>
        <taxon>Metazoa</taxon>
        <taxon>Ecdysozoa</taxon>
        <taxon>Arthropoda</taxon>
        <taxon>Hexapoda</taxon>
        <taxon>Insecta</taxon>
        <taxon>Pterygota</taxon>
        <taxon>Neoptera</taxon>
        <taxon>Polyneoptera</taxon>
        <taxon>Dictyoptera</taxon>
        <taxon>Blattodea</taxon>
        <taxon>Blattoidea</taxon>
        <taxon>Blattidae</taxon>
        <taxon>Blattinae</taxon>
        <taxon>Periplaneta</taxon>
    </lineage>
</organism>
<keyword evidence="2" id="KW-1185">Reference proteome</keyword>